<dbReference type="Gene3D" id="1.10.1660.10">
    <property type="match status" value="1"/>
</dbReference>
<keyword evidence="3" id="KW-1133">Transmembrane helix</keyword>
<organism evidence="5 6">
    <name type="scientific">Streptococcus thermophilus (strain ATCC BAA-250 / LMG 18311)</name>
    <dbReference type="NCBI Taxonomy" id="264199"/>
    <lineage>
        <taxon>Bacteria</taxon>
        <taxon>Bacillati</taxon>
        <taxon>Bacillota</taxon>
        <taxon>Bacilli</taxon>
        <taxon>Lactobacillales</taxon>
        <taxon>Streptococcaceae</taxon>
        <taxon>Streptococcus</taxon>
    </lineage>
</organism>
<name>Q5M338_STRT2</name>
<dbReference type="PROSITE" id="PS50937">
    <property type="entry name" value="HTH_MERR_2"/>
    <property type="match status" value="1"/>
</dbReference>
<dbReference type="eggNOG" id="COG0789">
    <property type="taxonomic scope" value="Bacteria"/>
</dbReference>
<dbReference type="SUPFAM" id="SSF46955">
    <property type="entry name" value="Putative DNA-binding domain"/>
    <property type="match status" value="1"/>
</dbReference>
<evidence type="ECO:0000256" key="3">
    <source>
        <dbReference type="SAM" id="Phobius"/>
    </source>
</evidence>
<feature type="domain" description="HTH merR-type" evidence="4">
    <location>
        <begin position="7"/>
        <end position="76"/>
    </location>
</feature>
<proteinExistence type="predicted"/>
<dbReference type="PRINTS" id="PR00040">
    <property type="entry name" value="HTHMERR"/>
</dbReference>
<dbReference type="GO" id="GO:0003700">
    <property type="term" value="F:DNA-binding transcription factor activity"/>
    <property type="evidence" value="ECO:0007669"/>
    <property type="project" value="InterPro"/>
</dbReference>
<dbReference type="EMBL" id="CP000023">
    <property type="protein sequence ID" value="AAV61203.1"/>
    <property type="molecule type" value="Genomic_DNA"/>
</dbReference>
<keyword evidence="6" id="KW-1185">Reference proteome</keyword>
<dbReference type="AlphaFoldDB" id="Q5M338"/>
<dbReference type="STRING" id="264199.stu1600"/>
<gene>
    <name evidence="5" type="ordered locus">stu1600</name>
</gene>
<dbReference type="InterPro" id="IPR047057">
    <property type="entry name" value="MerR_fam"/>
</dbReference>
<dbReference type="Proteomes" id="UP000001170">
    <property type="component" value="Chromosome"/>
</dbReference>
<dbReference type="GO" id="GO:0003677">
    <property type="term" value="F:DNA binding"/>
    <property type="evidence" value="ECO:0007669"/>
    <property type="project" value="UniProtKB-KW"/>
</dbReference>
<dbReference type="PANTHER" id="PTHR30204:SF90">
    <property type="entry name" value="HTH-TYPE TRANSCRIPTIONAL ACTIVATOR MTA"/>
    <property type="match status" value="1"/>
</dbReference>
<dbReference type="Pfam" id="PF13411">
    <property type="entry name" value="MerR_1"/>
    <property type="match status" value="1"/>
</dbReference>
<sequence length="246" mass="28821">MVTEMSTFSTGELAKEAEVSIRTVQYYDQRGILTPSKVTEGGRRIYHESDLERLKVICFLRDLDFSINQIKNLLQEENREQVLELLLTDQIESLEKSSKEIEVKLKRARHLQKVTAKRNQLSLDDLSDISHLMENQKSWHHLQWRIYGSIVLISLLYLVSLLIVSYYFKDPRGLFIVCPAFVIVVNLLVLHYRKQFEYLCPNCHKIFDPSFKEFSLASHTPRTRKLTCPHCHMKAYCLELAKSQTK</sequence>
<dbReference type="CDD" id="cd01106">
    <property type="entry name" value="HTH_TipAL-Mta"/>
    <property type="match status" value="1"/>
</dbReference>
<protein>
    <submittedName>
        <fullName evidence="5">Transcriptional regulator, MerR family</fullName>
    </submittedName>
</protein>
<feature type="coiled-coil region" evidence="2">
    <location>
        <begin position="60"/>
        <end position="111"/>
    </location>
</feature>
<dbReference type="KEGG" id="stl:stu1600"/>
<reference evidence="5 6" key="1">
    <citation type="journal article" date="2004" name="Nat. Biotechnol.">
        <title>Complete sequence and comparative genome analysis of the dairy bacterium Streptococcus thermophilus.</title>
        <authorList>
            <person name="Bolotin A."/>
            <person name="Quinquis B."/>
            <person name="Renault P."/>
            <person name="Sorokin A."/>
            <person name="Ehrlich S.D."/>
            <person name="Kulakauskas S."/>
            <person name="Lapidus A."/>
            <person name="Goltsman E."/>
            <person name="Mazur M."/>
            <person name="Pusch G.D."/>
            <person name="Fonstein M."/>
            <person name="Overbeek R."/>
            <person name="Kyprides N."/>
            <person name="Purnelle B."/>
            <person name="Prozzi D."/>
            <person name="Ngui K."/>
            <person name="Masuy D."/>
            <person name="Hancy F."/>
            <person name="Burteau S."/>
            <person name="Boutry M."/>
            <person name="Delcour J."/>
            <person name="Goffeau A."/>
            <person name="Hols P."/>
        </authorList>
    </citation>
    <scope>NUCLEOTIDE SEQUENCE [LARGE SCALE GENOMIC DNA]</scope>
    <source>
        <strain evidence="6">ATCC BAA-250 / LMG 18311</strain>
    </source>
</reference>
<dbReference type="SMART" id="SM00422">
    <property type="entry name" value="HTH_MERR"/>
    <property type="match status" value="1"/>
</dbReference>
<keyword evidence="3" id="KW-0812">Transmembrane</keyword>
<keyword evidence="3" id="KW-0472">Membrane</keyword>
<keyword evidence="1" id="KW-0238">DNA-binding</keyword>
<evidence type="ECO:0000259" key="4">
    <source>
        <dbReference type="PROSITE" id="PS50937"/>
    </source>
</evidence>
<accession>Q5M338</accession>
<dbReference type="PANTHER" id="PTHR30204">
    <property type="entry name" value="REDOX-CYCLING DRUG-SENSING TRANSCRIPTIONAL ACTIVATOR SOXR"/>
    <property type="match status" value="1"/>
</dbReference>
<feature type="transmembrane region" description="Helical" evidence="3">
    <location>
        <begin position="146"/>
        <end position="168"/>
    </location>
</feature>
<evidence type="ECO:0000256" key="1">
    <source>
        <dbReference type="ARBA" id="ARBA00023125"/>
    </source>
</evidence>
<evidence type="ECO:0000313" key="5">
    <source>
        <dbReference type="EMBL" id="AAV61203.1"/>
    </source>
</evidence>
<feature type="transmembrane region" description="Helical" evidence="3">
    <location>
        <begin position="174"/>
        <end position="192"/>
    </location>
</feature>
<evidence type="ECO:0000256" key="2">
    <source>
        <dbReference type="SAM" id="Coils"/>
    </source>
</evidence>
<evidence type="ECO:0000313" key="6">
    <source>
        <dbReference type="Proteomes" id="UP000001170"/>
    </source>
</evidence>
<dbReference type="InterPro" id="IPR009061">
    <property type="entry name" value="DNA-bd_dom_put_sf"/>
</dbReference>
<dbReference type="InterPro" id="IPR000551">
    <property type="entry name" value="MerR-type_HTH_dom"/>
</dbReference>
<keyword evidence="2" id="KW-0175">Coiled coil</keyword>
<dbReference type="HOGENOM" id="CLU_080961_0_0_9"/>